<dbReference type="Gene3D" id="3.30.70.270">
    <property type="match status" value="1"/>
</dbReference>
<accession>A0A0F9DP60</accession>
<feature type="domain" description="Reverse transcriptase" evidence="1">
    <location>
        <begin position="1"/>
        <end position="169"/>
    </location>
</feature>
<name>A0A0F9DP60_9ZZZZ</name>
<dbReference type="InterPro" id="IPR043502">
    <property type="entry name" value="DNA/RNA_pol_sf"/>
</dbReference>
<reference evidence="2" key="1">
    <citation type="journal article" date="2015" name="Nature">
        <title>Complex archaea that bridge the gap between prokaryotes and eukaryotes.</title>
        <authorList>
            <person name="Spang A."/>
            <person name="Saw J.H."/>
            <person name="Jorgensen S.L."/>
            <person name="Zaremba-Niedzwiedzka K."/>
            <person name="Martijn J."/>
            <person name="Lind A.E."/>
            <person name="van Eijk R."/>
            <person name="Schleper C."/>
            <person name="Guy L."/>
            <person name="Ettema T.J."/>
        </authorList>
    </citation>
    <scope>NUCLEOTIDE SEQUENCE</scope>
</reference>
<sequence>MNGGWIIDLDIRKYFDSIKWTYLCDILKQRVRDGVLIRLLGKWMNAGTMEDGEIEFHDKGVPQGAVISPLLSNIFLHEVLDKWLHEVAFPRLQGKAFEVRFADDALLCFENKADALRVMEVLPKRLAKFGLELHPEKTKLVNFTRPQGNDRDYKRGTRSDTFSFLGFTHFWKKSRNGRPVISRKTKHTRMSVALQVMNNWCRENRHMKLKDQHEALCRKVSGHYAYFGITGNYVSIKNYVYQVERIWRKWLGRRSWRDGFNWERMKNRVLSNYPLPKPRIVVTWA</sequence>
<dbReference type="SUPFAM" id="SSF56672">
    <property type="entry name" value="DNA/RNA polymerases"/>
    <property type="match status" value="1"/>
</dbReference>
<dbReference type="AlphaFoldDB" id="A0A0F9DP60"/>
<dbReference type="PANTHER" id="PTHR34047">
    <property type="entry name" value="NUCLEAR INTRON MATURASE 1, MITOCHONDRIAL-RELATED"/>
    <property type="match status" value="1"/>
</dbReference>
<dbReference type="InterPro" id="IPR051083">
    <property type="entry name" value="GrpII_Intron_Splice-Mob/Def"/>
</dbReference>
<dbReference type="CDD" id="cd01651">
    <property type="entry name" value="RT_G2_intron"/>
    <property type="match status" value="1"/>
</dbReference>
<evidence type="ECO:0000313" key="2">
    <source>
        <dbReference type="EMBL" id="KKL63568.1"/>
    </source>
</evidence>
<dbReference type="InterPro" id="IPR000477">
    <property type="entry name" value="RT_dom"/>
</dbReference>
<evidence type="ECO:0000259" key="1">
    <source>
        <dbReference type="PROSITE" id="PS50878"/>
    </source>
</evidence>
<proteinExistence type="predicted"/>
<dbReference type="Pfam" id="PF00078">
    <property type="entry name" value="RVT_1"/>
    <property type="match status" value="1"/>
</dbReference>
<protein>
    <recommendedName>
        <fullName evidence="1">Reverse transcriptase domain-containing protein</fullName>
    </recommendedName>
</protein>
<dbReference type="EMBL" id="LAZR01028122">
    <property type="protein sequence ID" value="KKL63568.1"/>
    <property type="molecule type" value="Genomic_DNA"/>
</dbReference>
<organism evidence="2">
    <name type="scientific">marine sediment metagenome</name>
    <dbReference type="NCBI Taxonomy" id="412755"/>
    <lineage>
        <taxon>unclassified sequences</taxon>
        <taxon>metagenomes</taxon>
        <taxon>ecological metagenomes</taxon>
    </lineage>
</organism>
<gene>
    <name evidence="2" type="ORF">LCGC14_2173800</name>
</gene>
<dbReference type="InterPro" id="IPR043128">
    <property type="entry name" value="Rev_trsase/Diguanyl_cyclase"/>
</dbReference>
<dbReference type="PROSITE" id="PS50878">
    <property type="entry name" value="RT_POL"/>
    <property type="match status" value="1"/>
</dbReference>
<comment type="caution">
    <text evidence="2">The sequence shown here is derived from an EMBL/GenBank/DDBJ whole genome shotgun (WGS) entry which is preliminary data.</text>
</comment>
<dbReference type="PANTHER" id="PTHR34047:SF8">
    <property type="entry name" value="PROTEIN YKFC"/>
    <property type="match status" value="1"/>
</dbReference>